<dbReference type="Gene3D" id="1.25.40.10">
    <property type="entry name" value="Tetratricopeptide repeat domain"/>
    <property type="match status" value="2"/>
</dbReference>
<proteinExistence type="predicted"/>
<dbReference type="SMART" id="SM00028">
    <property type="entry name" value="TPR"/>
    <property type="match status" value="10"/>
</dbReference>
<dbReference type="SUPFAM" id="SSF48452">
    <property type="entry name" value="TPR-like"/>
    <property type="match status" value="3"/>
</dbReference>
<dbReference type="Pfam" id="PF13424">
    <property type="entry name" value="TPR_12"/>
    <property type="match status" value="3"/>
</dbReference>
<reference evidence="3 4" key="2">
    <citation type="submission" date="2018-06" db="EMBL/GenBank/DDBJ databases">
        <title>Metagenomic assembly of (sub)arctic Cyanobacteria and their associated microbiome from non-axenic cultures.</title>
        <authorList>
            <person name="Baurain D."/>
        </authorList>
    </citation>
    <scope>NUCLEOTIDE SEQUENCE [LARGE SCALE GENOMIC DNA]</scope>
    <source>
        <strain evidence="3">ULC066bin1</strain>
    </source>
</reference>
<reference evidence="3 4" key="1">
    <citation type="submission" date="2018-04" db="EMBL/GenBank/DDBJ databases">
        <authorList>
            <person name="Go L.Y."/>
            <person name="Mitchell J.A."/>
        </authorList>
    </citation>
    <scope>NUCLEOTIDE SEQUENCE [LARGE SCALE GENOMIC DNA]</scope>
    <source>
        <strain evidence="3">ULC066bin1</strain>
    </source>
</reference>
<accession>A0A2W4VXV2</accession>
<feature type="repeat" description="TPR" evidence="1">
    <location>
        <begin position="158"/>
        <end position="191"/>
    </location>
</feature>
<feature type="repeat" description="TPR" evidence="1">
    <location>
        <begin position="278"/>
        <end position="311"/>
    </location>
</feature>
<dbReference type="AlphaFoldDB" id="A0A2W4VXV2"/>
<feature type="domain" description="CHAT" evidence="2">
    <location>
        <begin position="649"/>
        <end position="925"/>
    </location>
</feature>
<feature type="repeat" description="TPR" evidence="1">
    <location>
        <begin position="238"/>
        <end position="271"/>
    </location>
</feature>
<name>A0A2W4VXV2_9CYAN</name>
<gene>
    <name evidence="3" type="ORF">DCF19_19640</name>
</gene>
<dbReference type="InterPro" id="IPR024983">
    <property type="entry name" value="CHAT_dom"/>
</dbReference>
<evidence type="ECO:0000313" key="4">
    <source>
        <dbReference type="Proteomes" id="UP000249467"/>
    </source>
</evidence>
<comment type="caution">
    <text evidence="3">The sequence shown here is derived from an EMBL/GenBank/DDBJ whole genome shotgun (WGS) entry which is preliminary data.</text>
</comment>
<dbReference type="Pfam" id="PF12770">
    <property type="entry name" value="CHAT"/>
    <property type="match status" value="1"/>
</dbReference>
<evidence type="ECO:0000259" key="2">
    <source>
        <dbReference type="Pfam" id="PF12770"/>
    </source>
</evidence>
<dbReference type="Proteomes" id="UP000249467">
    <property type="component" value="Unassembled WGS sequence"/>
</dbReference>
<feature type="repeat" description="TPR" evidence="1">
    <location>
        <begin position="198"/>
        <end position="231"/>
    </location>
</feature>
<dbReference type="EMBL" id="QBML01000033">
    <property type="protein sequence ID" value="PZO37212.1"/>
    <property type="molecule type" value="Genomic_DNA"/>
</dbReference>
<dbReference type="PANTHER" id="PTHR10098">
    <property type="entry name" value="RAPSYN-RELATED"/>
    <property type="match status" value="1"/>
</dbReference>
<dbReference type="PROSITE" id="PS50005">
    <property type="entry name" value="TPR"/>
    <property type="match status" value="5"/>
</dbReference>
<protein>
    <recommendedName>
        <fullName evidence="2">CHAT domain-containing protein</fullName>
    </recommendedName>
</protein>
<dbReference type="InterPro" id="IPR019734">
    <property type="entry name" value="TPR_rpt"/>
</dbReference>
<evidence type="ECO:0000313" key="3">
    <source>
        <dbReference type="EMBL" id="PZO37212.1"/>
    </source>
</evidence>
<organism evidence="3 4">
    <name type="scientific">Pseudanabaena frigida</name>
    <dbReference type="NCBI Taxonomy" id="945775"/>
    <lineage>
        <taxon>Bacteria</taxon>
        <taxon>Bacillati</taxon>
        <taxon>Cyanobacteriota</taxon>
        <taxon>Cyanophyceae</taxon>
        <taxon>Pseudanabaenales</taxon>
        <taxon>Pseudanabaenaceae</taxon>
        <taxon>Pseudanabaena</taxon>
    </lineage>
</organism>
<evidence type="ECO:0000256" key="1">
    <source>
        <dbReference type="PROSITE-ProRule" id="PRU00339"/>
    </source>
</evidence>
<keyword evidence="1" id="KW-0802">TPR repeat</keyword>
<sequence>MKIHRYLLPVALATFFLISIFGLSPFLAQTSFDINAPTLISPADSLQEVGLKKYQARKYREAIQIWEETRELFHKNQNLLGEANALNNMGMSFRHLSNFRRAVELHTKTLDLCTALQRYNQNTFEVIAKKILNSQTAFALHQQSLGMHPITDSKTCFAISWRNLASDYVDLGEFERAIKLAKQALSIFKQIPDRWGEGISLNNLGIVYDYIGKYDIAIDYYQQSLDLFKATNDSLNQGRVMNNLGITYRHLSKYQYALELFQEAFTIARNTGDVESQAHSLGMQGYVYRYLGEFEKAIDSYRRSLEIFTQVDDLQSQGIVLNGLGISHYRTNRLSKALELHSKAYEIFERIEDVASVADSLLNLGNTYSALGNDTLAEENFRKALDIKHKLNDLQGQVRCLNALGLIEYKSGKFRESLSSYTQGLSIAVNIGDREIQGNLLSNIASIFVKAKQPELAILFYKQSVNVREIIRSDIRKLDKQSQRSYLGTVELTYRNLVDLLLKQGRVTEALQVLDLLKIKELEDYLKNFKENDRTVKGVELLEPERVVSRQLIGVSFERMSEINRQLVSQIQQLPRSEINKVPNYLQKLPQGAALLYPLILDDRLEIILFAPNSPAIHRSVNINRKELEDLVLTFRVELRDYTSLDVKDSGKKLYDVLIKPIEEDLIQTKANTILYAPDGLFRYIPLAALYDGKQWLVEKYRINNLIAYSFFDQNSKPQSNPSIFAGAYGNSNQKLVSGFSQLPATIPEVNNIKSTFTNTTEITEQNFTAEASKNKAVGNAIVHLATHASFQSGSPLDSYILFGDGSKVTLSAISDWNLKNVDLVVLSACQTGLGTSANGAEILGFGYQVQKAGAKASIASLWTVSDGGTQLLMQAFYENLRKSNPSLSTSLREAQLSMIHRPVRNDEPNFNHPYFWSAFVLIGNGL</sequence>
<feature type="repeat" description="TPR" evidence="1">
    <location>
        <begin position="358"/>
        <end position="391"/>
    </location>
</feature>
<dbReference type="InterPro" id="IPR011990">
    <property type="entry name" value="TPR-like_helical_dom_sf"/>
</dbReference>